<dbReference type="InterPro" id="IPR004843">
    <property type="entry name" value="Calcineurin-like_PHP"/>
</dbReference>
<dbReference type="CDD" id="cd07398">
    <property type="entry name" value="MPP_YbbF-LpxH"/>
    <property type="match status" value="1"/>
</dbReference>
<evidence type="ECO:0000256" key="5">
    <source>
        <dbReference type="ARBA" id="ARBA00023211"/>
    </source>
</evidence>
<evidence type="ECO:0000313" key="7">
    <source>
        <dbReference type="EMBL" id="TXL72832.1"/>
    </source>
</evidence>
<dbReference type="GO" id="GO:0009245">
    <property type="term" value="P:lipid A biosynthetic process"/>
    <property type="evidence" value="ECO:0007669"/>
    <property type="project" value="TreeGrafter"/>
</dbReference>
<evidence type="ECO:0000259" key="6">
    <source>
        <dbReference type="Pfam" id="PF00149"/>
    </source>
</evidence>
<dbReference type="Pfam" id="PF00149">
    <property type="entry name" value="Metallophos"/>
    <property type="match status" value="1"/>
</dbReference>
<dbReference type="GO" id="GO:0008758">
    <property type="term" value="F:UDP-2,3-diacylglucosamine hydrolase activity"/>
    <property type="evidence" value="ECO:0007669"/>
    <property type="project" value="TreeGrafter"/>
</dbReference>
<protein>
    <submittedName>
        <fullName evidence="7">UDP-2,3-diacylglucosamine diphosphatase</fullName>
    </submittedName>
</protein>
<dbReference type="AlphaFoldDB" id="A0A5C8PGC9"/>
<gene>
    <name evidence="7" type="ORF">FHP25_23990</name>
</gene>
<evidence type="ECO:0000256" key="4">
    <source>
        <dbReference type="ARBA" id="ARBA00023136"/>
    </source>
</evidence>
<dbReference type="InterPro" id="IPR043461">
    <property type="entry name" value="LpxH-like"/>
</dbReference>
<evidence type="ECO:0000256" key="2">
    <source>
        <dbReference type="ARBA" id="ARBA00022519"/>
    </source>
</evidence>
<keyword evidence="2" id="KW-0997">Cell inner membrane</keyword>
<sequence>MNALRSAPARWRAIYLSDIHLGTRGCQAEMLLDFLRNNESDYLYLVGDIVDGWRLRRWWYWPQSHNDVVQKVLRKARKGTKVIYVPGNHDEAARDYCGLLFGGVEVCAEAIHETADGRKLLILHGDVFDGVVRHAKWLAILGDWAYAAALKLNYIFNGIRRALGLPYWSLSAYLKHKVKNAVEYIGRFEAAVAAEARRRGVDGVVCGHIHHAEIRTIDGVLYCNDGDWVESCTALVEDRDGHMSILRWTEERARRLVPVPAPARLAAE</sequence>
<evidence type="ECO:0000256" key="1">
    <source>
        <dbReference type="ARBA" id="ARBA00022475"/>
    </source>
</evidence>
<dbReference type="Gene3D" id="3.60.21.10">
    <property type="match status" value="1"/>
</dbReference>
<dbReference type="InterPro" id="IPR029052">
    <property type="entry name" value="Metallo-depent_PP-like"/>
</dbReference>
<keyword evidence="3" id="KW-0479">Metal-binding</keyword>
<evidence type="ECO:0000256" key="3">
    <source>
        <dbReference type="ARBA" id="ARBA00022723"/>
    </source>
</evidence>
<keyword evidence="4" id="KW-0472">Membrane</keyword>
<keyword evidence="1" id="KW-1003">Cell membrane</keyword>
<dbReference type="OrthoDB" id="9802481at2"/>
<dbReference type="PANTHER" id="PTHR34990">
    <property type="entry name" value="UDP-2,3-DIACYLGLUCOSAMINE HYDROLASE-RELATED"/>
    <property type="match status" value="1"/>
</dbReference>
<name>A0A5C8PGC9_9HYPH</name>
<dbReference type="GO" id="GO:0016020">
    <property type="term" value="C:membrane"/>
    <property type="evidence" value="ECO:0007669"/>
    <property type="project" value="GOC"/>
</dbReference>
<proteinExistence type="predicted"/>
<reference evidence="7 8" key="1">
    <citation type="submission" date="2019-06" db="EMBL/GenBank/DDBJ databases">
        <title>New taxonomy in bacterial strain CC-CFT640, isolated from vineyard.</title>
        <authorList>
            <person name="Lin S.-Y."/>
            <person name="Tsai C.-F."/>
            <person name="Young C.-C."/>
        </authorList>
    </citation>
    <scope>NUCLEOTIDE SEQUENCE [LARGE SCALE GENOMIC DNA]</scope>
    <source>
        <strain evidence="7 8">CC-CFT640</strain>
    </source>
</reference>
<dbReference type="PANTHER" id="PTHR34990:SF2">
    <property type="entry name" value="BLL8164 PROTEIN"/>
    <property type="match status" value="1"/>
</dbReference>
<dbReference type="EMBL" id="VDUZ01000030">
    <property type="protein sequence ID" value="TXL72832.1"/>
    <property type="molecule type" value="Genomic_DNA"/>
</dbReference>
<feature type="domain" description="Calcineurin-like phosphoesterase" evidence="6">
    <location>
        <begin position="15"/>
        <end position="211"/>
    </location>
</feature>
<dbReference type="SUPFAM" id="SSF56300">
    <property type="entry name" value="Metallo-dependent phosphatases"/>
    <property type="match status" value="1"/>
</dbReference>
<evidence type="ECO:0000313" key="8">
    <source>
        <dbReference type="Proteomes" id="UP000321638"/>
    </source>
</evidence>
<comment type="caution">
    <text evidence="7">The sequence shown here is derived from an EMBL/GenBank/DDBJ whole genome shotgun (WGS) entry which is preliminary data.</text>
</comment>
<keyword evidence="5" id="KW-0464">Manganese</keyword>
<organism evidence="7 8">
    <name type="scientific">Vineibacter terrae</name>
    <dbReference type="NCBI Taxonomy" id="2586908"/>
    <lineage>
        <taxon>Bacteria</taxon>
        <taxon>Pseudomonadati</taxon>
        <taxon>Pseudomonadota</taxon>
        <taxon>Alphaproteobacteria</taxon>
        <taxon>Hyphomicrobiales</taxon>
        <taxon>Vineibacter</taxon>
    </lineage>
</organism>
<dbReference type="Proteomes" id="UP000321638">
    <property type="component" value="Unassembled WGS sequence"/>
</dbReference>
<keyword evidence="8" id="KW-1185">Reference proteome</keyword>
<dbReference type="GO" id="GO:0046872">
    <property type="term" value="F:metal ion binding"/>
    <property type="evidence" value="ECO:0007669"/>
    <property type="project" value="UniProtKB-KW"/>
</dbReference>
<accession>A0A5C8PGC9</accession>